<feature type="transmembrane region" description="Helical" evidence="10">
    <location>
        <begin position="67"/>
        <end position="84"/>
    </location>
</feature>
<keyword evidence="13" id="KW-1185">Reference proteome</keyword>
<dbReference type="Proteomes" id="UP000187209">
    <property type="component" value="Unassembled WGS sequence"/>
</dbReference>
<dbReference type="PANTHER" id="PTHR22883:SF43">
    <property type="entry name" value="PALMITOYLTRANSFERASE APP"/>
    <property type="match status" value="1"/>
</dbReference>
<evidence type="ECO:0000259" key="11">
    <source>
        <dbReference type="Pfam" id="PF01529"/>
    </source>
</evidence>
<comment type="caution">
    <text evidence="12">The sequence shown here is derived from an EMBL/GenBank/DDBJ whole genome shotgun (WGS) entry which is preliminary data.</text>
</comment>
<dbReference type="EMBL" id="MPUH01000278">
    <property type="protein sequence ID" value="OMJ84149.1"/>
    <property type="molecule type" value="Genomic_DNA"/>
</dbReference>
<dbReference type="EC" id="2.3.1.225" evidence="10"/>
<dbReference type="InterPro" id="IPR039859">
    <property type="entry name" value="PFA4/ZDH16/20/ERF2-like"/>
</dbReference>
<keyword evidence="3 10" id="KW-0812">Transmembrane</keyword>
<evidence type="ECO:0000256" key="7">
    <source>
        <dbReference type="ARBA" id="ARBA00023288"/>
    </source>
</evidence>
<dbReference type="GO" id="GO:0005794">
    <property type="term" value="C:Golgi apparatus"/>
    <property type="evidence" value="ECO:0007669"/>
    <property type="project" value="TreeGrafter"/>
</dbReference>
<protein>
    <recommendedName>
        <fullName evidence="10">Palmitoyltransferase</fullName>
        <ecNumber evidence="10">2.3.1.225</ecNumber>
    </recommendedName>
</protein>
<dbReference type="InterPro" id="IPR001594">
    <property type="entry name" value="Palmitoyltrfase_DHHC"/>
</dbReference>
<evidence type="ECO:0000256" key="6">
    <source>
        <dbReference type="ARBA" id="ARBA00023139"/>
    </source>
</evidence>
<feature type="transmembrane region" description="Helical" evidence="10">
    <location>
        <begin position="242"/>
        <end position="264"/>
    </location>
</feature>
<feature type="transmembrane region" description="Helical" evidence="10">
    <location>
        <begin position="195"/>
        <end position="222"/>
    </location>
</feature>
<keyword evidence="5 10" id="KW-0472">Membrane</keyword>
<keyword evidence="4 10" id="KW-1133">Transmembrane helix</keyword>
<dbReference type="GO" id="GO:0019706">
    <property type="term" value="F:protein-cysteine S-palmitoyltransferase activity"/>
    <property type="evidence" value="ECO:0007669"/>
    <property type="project" value="UniProtKB-EC"/>
</dbReference>
<evidence type="ECO:0000256" key="2">
    <source>
        <dbReference type="ARBA" id="ARBA00022679"/>
    </source>
</evidence>
<evidence type="ECO:0000256" key="8">
    <source>
        <dbReference type="ARBA" id="ARBA00023315"/>
    </source>
</evidence>
<dbReference type="Pfam" id="PF01529">
    <property type="entry name" value="DHHC"/>
    <property type="match status" value="1"/>
</dbReference>
<feature type="domain" description="Palmitoyltransferase DHHC" evidence="11">
    <location>
        <begin position="141"/>
        <end position="284"/>
    </location>
</feature>
<keyword evidence="6" id="KW-0564">Palmitate</keyword>
<sequence length="381" mass="43549">MHRDKHIGSENSSRAYQLWPGKNRFFCKGRIMMGPDFKRAFGSFAMIVLPEILFLCTTGRYFSRMPMVIIASFLLCCLSAYFHIKVSTRDPGYIPKQLPPFAKGPFGAPVLTKALLQESSKGCAIDKTYVEIPWNGRLIKLKYCLSCKTYSGLLLRPPRASHCSDCGLCVEKFDHHCPWVGNCIGKKNYRIYLGFLYSTSATIIFNLIFTVLEIRAVALNIMKDNQDGDKVFYKILESSGGSVLYLLYSAIVITIKVMWFVFFLTTFHSYLIMNNLTTHEYLKKIWKKPPTNPFSYKNAMKNITAVIFKRKIPQHFDMDRPIDLNLDTYSISPSKIGFLQTVVEKPKFGKIKTDGKTSPYGNDLKDDYDYGGEHIVIPEKI</sequence>
<reference evidence="12 13" key="1">
    <citation type="submission" date="2016-11" db="EMBL/GenBank/DDBJ databases">
        <title>The macronuclear genome of Stentor coeruleus: a giant cell with tiny introns.</title>
        <authorList>
            <person name="Slabodnick M."/>
            <person name="Ruby J.G."/>
            <person name="Reiff S.B."/>
            <person name="Swart E.C."/>
            <person name="Gosai S."/>
            <person name="Prabakaran S."/>
            <person name="Witkowska E."/>
            <person name="Larue G.E."/>
            <person name="Fisher S."/>
            <person name="Freeman R.M."/>
            <person name="Gunawardena J."/>
            <person name="Chu W."/>
            <person name="Stover N.A."/>
            <person name="Gregory B.D."/>
            <person name="Nowacki M."/>
            <person name="Derisi J."/>
            <person name="Roy S.W."/>
            <person name="Marshall W.F."/>
            <person name="Sood P."/>
        </authorList>
    </citation>
    <scope>NUCLEOTIDE SEQUENCE [LARGE SCALE GENOMIC DNA]</scope>
    <source>
        <strain evidence="12">WM001</strain>
    </source>
</reference>
<dbReference type="PROSITE" id="PS50216">
    <property type="entry name" value="DHHC"/>
    <property type="match status" value="1"/>
</dbReference>
<dbReference type="GO" id="GO:0005783">
    <property type="term" value="C:endoplasmic reticulum"/>
    <property type="evidence" value="ECO:0007669"/>
    <property type="project" value="TreeGrafter"/>
</dbReference>
<evidence type="ECO:0000256" key="9">
    <source>
        <dbReference type="ARBA" id="ARBA00048048"/>
    </source>
</evidence>
<evidence type="ECO:0000256" key="3">
    <source>
        <dbReference type="ARBA" id="ARBA00022692"/>
    </source>
</evidence>
<accession>A0A1R2C596</accession>
<dbReference type="GO" id="GO:0006612">
    <property type="term" value="P:protein targeting to membrane"/>
    <property type="evidence" value="ECO:0007669"/>
    <property type="project" value="TreeGrafter"/>
</dbReference>
<dbReference type="PANTHER" id="PTHR22883">
    <property type="entry name" value="ZINC FINGER DHHC DOMAIN CONTAINING PROTEIN"/>
    <property type="match status" value="1"/>
</dbReference>
<keyword evidence="8 10" id="KW-0012">Acyltransferase</keyword>
<comment type="catalytic activity">
    <reaction evidence="9 10">
        <text>L-cysteinyl-[protein] + hexadecanoyl-CoA = S-hexadecanoyl-L-cysteinyl-[protein] + CoA</text>
        <dbReference type="Rhea" id="RHEA:36683"/>
        <dbReference type="Rhea" id="RHEA-COMP:10131"/>
        <dbReference type="Rhea" id="RHEA-COMP:11032"/>
        <dbReference type="ChEBI" id="CHEBI:29950"/>
        <dbReference type="ChEBI" id="CHEBI:57287"/>
        <dbReference type="ChEBI" id="CHEBI:57379"/>
        <dbReference type="ChEBI" id="CHEBI:74151"/>
        <dbReference type="EC" id="2.3.1.225"/>
    </reaction>
</comment>
<dbReference type="OrthoDB" id="9909019at2759"/>
<evidence type="ECO:0000313" key="13">
    <source>
        <dbReference type="Proteomes" id="UP000187209"/>
    </source>
</evidence>
<gene>
    <name evidence="12" type="ORF">SteCoe_14773</name>
</gene>
<keyword evidence="2 10" id="KW-0808">Transferase</keyword>
<name>A0A1R2C596_9CILI</name>
<organism evidence="12 13">
    <name type="scientific">Stentor coeruleus</name>
    <dbReference type="NCBI Taxonomy" id="5963"/>
    <lineage>
        <taxon>Eukaryota</taxon>
        <taxon>Sar</taxon>
        <taxon>Alveolata</taxon>
        <taxon>Ciliophora</taxon>
        <taxon>Postciliodesmatophora</taxon>
        <taxon>Heterotrichea</taxon>
        <taxon>Heterotrichida</taxon>
        <taxon>Stentoridae</taxon>
        <taxon>Stentor</taxon>
    </lineage>
</organism>
<evidence type="ECO:0000256" key="1">
    <source>
        <dbReference type="ARBA" id="ARBA00004127"/>
    </source>
</evidence>
<evidence type="ECO:0000313" key="12">
    <source>
        <dbReference type="EMBL" id="OMJ84149.1"/>
    </source>
</evidence>
<comment type="domain">
    <text evidence="10">The DHHC domain is required for palmitoyltransferase activity.</text>
</comment>
<comment type="similarity">
    <text evidence="10">Belongs to the DHHC palmitoyltransferase family.</text>
</comment>
<evidence type="ECO:0000256" key="4">
    <source>
        <dbReference type="ARBA" id="ARBA00022989"/>
    </source>
</evidence>
<keyword evidence="7" id="KW-0449">Lipoprotein</keyword>
<evidence type="ECO:0000256" key="5">
    <source>
        <dbReference type="ARBA" id="ARBA00023136"/>
    </source>
</evidence>
<feature type="transmembrane region" description="Helical" evidence="10">
    <location>
        <begin position="40"/>
        <end position="61"/>
    </location>
</feature>
<comment type="subcellular location">
    <subcellularLocation>
        <location evidence="1">Endomembrane system</location>
        <topology evidence="1">Multi-pass membrane protein</topology>
    </subcellularLocation>
</comment>
<dbReference type="AlphaFoldDB" id="A0A1R2C596"/>
<proteinExistence type="inferred from homology"/>
<evidence type="ECO:0000256" key="10">
    <source>
        <dbReference type="RuleBase" id="RU079119"/>
    </source>
</evidence>